<evidence type="ECO:0000256" key="1">
    <source>
        <dbReference type="SAM" id="MobiDB-lite"/>
    </source>
</evidence>
<organism evidence="3 4">
    <name type="scientific">Colletotrichum nymphaeae SA-01</name>
    <dbReference type="NCBI Taxonomy" id="1460502"/>
    <lineage>
        <taxon>Eukaryota</taxon>
        <taxon>Fungi</taxon>
        <taxon>Dikarya</taxon>
        <taxon>Ascomycota</taxon>
        <taxon>Pezizomycotina</taxon>
        <taxon>Sordariomycetes</taxon>
        <taxon>Hypocreomycetidae</taxon>
        <taxon>Glomerellales</taxon>
        <taxon>Glomerellaceae</taxon>
        <taxon>Colletotrichum</taxon>
        <taxon>Colletotrichum acutatum species complex</taxon>
    </lineage>
</organism>
<comment type="caution">
    <text evidence="3">The sequence shown here is derived from an EMBL/GenBank/DDBJ whole genome shotgun (WGS) entry which is preliminary data.</text>
</comment>
<dbReference type="Proteomes" id="UP000070054">
    <property type="component" value="Unassembled WGS sequence"/>
</dbReference>
<dbReference type="Gene3D" id="1.10.167.10">
    <property type="entry name" value="Regulator of G-protein Signalling 4, domain 2"/>
    <property type="match status" value="1"/>
</dbReference>
<feature type="compositionally biased region" description="Polar residues" evidence="1">
    <location>
        <begin position="159"/>
        <end position="168"/>
    </location>
</feature>
<feature type="region of interest" description="Disordered" evidence="1">
    <location>
        <begin position="156"/>
        <end position="178"/>
    </location>
</feature>
<sequence length="448" mass="50336">MGLLPLTYRRPVYVSNTSSARESTSDVSDSGDEKQSNTSSSLRSGNSGKLQGIPESLTFDKIINGGTCPPCTVRDFMNYLIYIEHAAENLQFFLWHRDFQKRFGEAKTSDMSLAPEWTETMETDLLQRMNKEKSQRMRKKPGQEIFKGTDFEKKGATSGIVQDSNNPFHTPPRTPNDYEGSVYTGSQGVSNADSYRSQASDAFAAVGAKQPFTIQPFREEIDRVIATYIMEGAPRQLNLSAKERDATLHALAYTTHPTACRLAIKVIENSLRQQAHPNFIRWSICNGNPARVFFARALGVGLIAIAFVVAILITLSRAGRGWRALAAIGWVLGISTLVAAYKGMCVVLHGMHHRHVRPWELFVDEENDDRKTSFDTFGSNNSYESEPWVIKYERRNIVRKIFDREVWIEEPALRTIQDTIFLQAMLCAVLVGGVFTAIFVAIPKHGYF</sequence>
<dbReference type="PANTHER" id="PTHR39466">
    <property type="entry name" value="RGS DOMAIN-CONTAINING PROTEIN"/>
    <property type="match status" value="1"/>
</dbReference>
<accession>A0A135U3R7</accession>
<keyword evidence="2" id="KW-0472">Membrane</keyword>
<keyword evidence="2" id="KW-1133">Transmembrane helix</keyword>
<dbReference type="InterPro" id="IPR044926">
    <property type="entry name" value="RGS_subdomain_2"/>
</dbReference>
<feature type="compositionally biased region" description="Low complexity" evidence="1">
    <location>
        <begin position="36"/>
        <end position="48"/>
    </location>
</feature>
<keyword evidence="4" id="KW-1185">Reference proteome</keyword>
<reference evidence="3 4" key="1">
    <citation type="submission" date="2014-02" db="EMBL/GenBank/DDBJ databases">
        <title>The genome sequence of Colletotrichum nymphaeae SA-01.</title>
        <authorList>
            <person name="Baroncelli R."/>
            <person name="Thon M.R."/>
        </authorList>
    </citation>
    <scope>NUCLEOTIDE SEQUENCE [LARGE SCALE GENOMIC DNA]</scope>
    <source>
        <strain evidence="3 4">SA-01</strain>
    </source>
</reference>
<evidence type="ECO:0000256" key="2">
    <source>
        <dbReference type="SAM" id="Phobius"/>
    </source>
</evidence>
<dbReference type="InterPro" id="IPR036305">
    <property type="entry name" value="RGS_sf"/>
</dbReference>
<feature type="transmembrane region" description="Helical" evidence="2">
    <location>
        <begin position="322"/>
        <end position="341"/>
    </location>
</feature>
<keyword evidence="2" id="KW-0812">Transmembrane</keyword>
<evidence type="ECO:0000313" key="3">
    <source>
        <dbReference type="EMBL" id="KXH55036.1"/>
    </source>
</evidence>
<dbReference type="EMBL" id="JEMN01000890">
    <property type="protein sequence ID" value="KXH55036.1"/>
    <property type="molecule type" value="Genomic_DNA"/>
</dbReference>
<feature type="compositionally biased region" description="Polar residues" evidence="1">
    <location>
        <begin position="17"/>
        <end position="28"/>
    </location>
</feature>
<feature type="transmembrane region" description="Helical" evidence="2">
    <location>
        <begin position="293"/>
        <end position="315"/>
    </location>
</feature>
<feature type="transmembrane region" description="Helical" evidence="2">
    <location>
        <begin position="420"/>
        <end position="442"/>
    </location>
</feature>
<evidence type="ECO:0000313" key="4">
    <source>
        <dbReference type="Proteomes" id="UP000070054"/>
    </source>
</evidence>
<dbReference type="OrthoDB" id="3232309at2759"/>
<dbReference type="SUPFAM" id="SSF48097">
    <property type="entry name" value="Regulator of G-protein signaling, RGS"/>
    <property type="match status" value="1"/>
</dbReference>
<evidence type="ECO:0008006" key="5">
    <source>
        <dbReference type="Google" id="ProtNLM"/>
    </source>
</evidence>
<protein>
    <recommendedName>
        <fullName evidence="5">RGS domain-containing protein</fullName>
    </recommendedName>
</protein>
<dbReference type="AlphaFoldDB" id="A0A135U3R7"/>
<dbReference type="PANTHER" id="PTHR39466:SF1">
    <property type="entry name" value="RGS DOMAIN-CONTAINING PROTEIN"/>
    <property type="match status" value="1"/>
</dbReference>
<proteinExistence type="predicted"/>
<name>A0A135U3R7_9PEZI</name>
<gene>
    <name evidence="3" type="ORF">CNYM01_03436</name>
</gene>
<feature type="region of interest" description="Disordered" evidence="1">
    <location>
        <begin position="17"/>
        <end position="50"/>
    </location>
</feature>